<evidence type="ECO:0000256" key="1">
    <source>
        <dbReference type="SAM" id="Phobius"/>
    </source>
</evidence>
<feature type="transmembrane region" description="Helical" evidence="1">
    <location>
        <begin position="94"/>
        <end position="115"/>
    </location>
</feature>
<proteinExistence type="predicted"/>
<gene>
    <name evidence="2" type="ORF">STHAL_29545</name>
</gene>
<feature type="transmembrane region" description="Helical" evidence="1">
    <location>
        <begin position="28"/>
        <end position="50"/>
    </location>
</feature>
<keyword evidence="1" id="KW-1133">Transmembrane helix</keyword>
<name>A0ABS6TZ82_STRHA</name>
<dbReference type="Proteomes" id="UP000735541">
    <property type="component" value="Unassembled WGS sequence"/>
</dbReference>
<evidence type="ECO:0000313" key="3">
    <source>
        <dbReference type="Proteomes" id="UP000735541"/>
    </source>
</evidence>
<evidence type="ECO:0008006" key="4">
    <source>
        <dbReference type="Google" id="ProtNLM"/>
    </source>
</evidence>
<comment type="caution">
    <text evidence="2">The sequence shown here is derived from an EMBL/GenBank/DDBJ whole genome shotgun (WGS) entry which is preliminary data.</text>
</comment>
<reference evidence="2 3" key="1">
    <citation type="submission" date="2021-07" db="EMBL/GenBank/DDBJ databases">
        <title>Sequencing Streptomyces halstedii LGO-A4 genome an citrus endophytic actinomycete.</title>
        <authorList>
            <person name="Samborskyy M."/>
            <person name="Scott N."/>
            <person name="Deglau R."/>
            <person name="Dickens S."/>
            <person name="Oliveira L.G."/>
        </authorList>
    </citation>
    <scope>NUCLEOTIDE SEQUENCE [LARGE SCALE GENOMIC DNA]</scope>
    <source>
        <strain evidence="2 3">LGO-A4</strain>
    </source>
</reference>
<sequence>MTPATRAPVRSRPGRPRRLRDVSPGRRGLVLAWFGFTVAFGLMRLLTWLIHIDVAGVGDVSAGGVHIHHYVWGILLLLVVGAVGLVERSPRIRAWLGLGYGVGAALVIDEAALLLSLEDVYWDDEGGISIALALIVIGVAGSLLVLTRRPTEDSGGGADERRSG</sequence>
<keyword evidence="3" id="KW-1185">Reference proteome</keyword>
<accession>A0ABS6TZ82</accession>
<keyword evidence="1" id="KW-0812">Transmembrane</keyword>
<dbReference type="EMBL" id="JAHUVW010000002">
    <property type="protein sequence ID" value="MBV7673595.1"/>
    <property type="molecule type" value="Genomic_DNA"/>
</dbReference>
<dbReference type="RefSeq" id="WP_228873186.1">
    <property type="nucleotide sequence ID" value="NZ_JAHUVW010000002.1"/>
</dbReference>
<protein>
    <recommendedName>
        <fullName evidence="4">Integral membrane protein</fullName>
    </recommendedName>
</protein>
<organism evidence="2 3">
    <name type="scientific">Streptomyces halstedii</name>
    <dbReference type="NCBI Taxonomy" id="1944"/>
    <lineage>
        <taxon>Bacteria</taxon>
        <taxon>Bacillati</taxon>
        <taxon>Actinomycetota</taxon>
        <taxon>Actinomycetes</taxon>
        <taxon>Kitasatosporales</taxon>
        <taxon>Streptomycetaceae</taxon>
        <taxon>Streptomyces</taxon>
    </lineage>
</organism>
<feature type="transmembrane region" description="Helical" evidence="1">
    <location>
        <begin position="70"/>
        <end position="87"/>
    </location>
</feature>
<evidence type="ECO:0000313" key="2">
    <source>
        <dbReference type="EMBL" id="MBV7673595.1"/>
    </source>
</evidence>
<keyword evidence="1" id="KW-0472">Membrane</keyword>
<feature type="transmembrane region" description="Helical" evidence="1">
    <location>
        <begin position="127"/>
        <end position="146"/>
    </location>
</feature>